<comment type="caution">
    <text evidence="2">The sequence shown here is derived from an EMBL/GenBank/DDBJ whole genome shotgun (WGS) entry which is preliminary data.</text>
</comment>
<feature type="domain" description="IrrE N-terminal-like" evidence="1">
    <location>
        <begin position="77"/>
        <end position="170"/>
    </location>
</feature>
<keyword evidence="3" id="KW-1185">Reference proteome</keyword>
<reference evidence="2 3" key="1">
    <citation type="submission" date="2013-08" db="EMBL/GenBank/DDBJ databases">
        <authorList>
            <person name="Weinstock G."/>
            <person name="Sodergren E."/>
            <person name="Wylie T."/>
            <person name="Fulton L."/>
            <person name="Fulton R."/>
            <person name="Fronick C."/>
            <person name="O'Laughlin M."/>
            <person name="Godfrey J."/>
            <person name="Miner T."/>
            <person name="Herter B."/>
            <person name="Appelbaum E."/>
            <person name="Cordes M."/>
            <person name="Lek S."/>
            <person name="Wollam A."/>
            <person name="Pepin K.H."/>
            <person name="Palsikar V.B."/>
            <person name="Mitreva M."/>
            <person name="Wilson R.K."/>
        </authorList>
    </citation>
    <scope>NUCLEOTIDE SEQUENCE [LARGE SCALE GENOMIC DNA]</scope>
    <source>
        <strain evidence="2 3">ATCC 12856</strain>
    </source>
</reference>
<dbReference type="HOGENOM" id="CLU_110129_1_0_9"/>
<protein>
    <recommendedName>
        <fullName evidence="1">IrrE N-terminal-like domain-containing protein</fullName>
    </recommendedName>
</protein>
<dbReference type="Proteomes" id="UP000016511">
    <property type="component" value="Unassembled WGS sequence"/>
</dbReference>
<dbReference type="Pfam" id="PF06114">
    <property type="entry name" value="Peptidase_M78"/>
    <property type="match status" value="1"/>
</dbReference>
<dbReference type="PATRIC" id="fig|649747.3.peg.1921"/>
<sequence>MALLGLFFLHKNTNIRFQQGEDTMLEYYNQGLTETWIEQLYKQNGILTPHDLNIQNLTKVFSIFLFPTYGPTHGSEQDGIRIILMTKRLDKSQFKHRFFHELCHILRHEGNEFMMPKTWREFLEMDAKRFTNLAMMPFFMLRELEVHEWHPVRLATIFDVSYEYACDRLNYIQNRIQANYLEELERVKFF</sequence>
<dbReference type="eggNOG" id="COG2856">
    <property type="taxonomic scope" value="Bacteria"/>
</dbReference>
<dbReference type="EMBL" id="AWSJ01000137">
    <property type="protein sequence ID" value="ERI09758.1"/>
    <property type="molecule type" value="Genomic_DNA"/>
</dbReference>
<dbReference type="InterPro" id="IPR010359">
    <property type="entry name" value="IrrE_HExxH"/>
</dbReference>
<dbReference type="AlphaFoldDB" id="U1X5G4"/>
<evidence type="ECO:0000313" key="2">
    <source>
        <dbReference type="EMBL" id="ERI09758.1"/>
    </source>
</evidence>
<organism evidence="2 3">
    <name type="scientific">Aneurinibacillus aneurinilyticus ATCC 12856</name>
    <dbReference type="NCBI Taxonomy" id="649747"/>
    <lineage>
        <taxon>Bacteria</taxon>
        <taxon>Bacillati</taxon>
        <taxon>Bacillota</taxon>
        <taxon>Bacilli</taxon>
        <taxon>Bacillales</taxon>
        <taxon>Paenibacillaceae</taxon>
        <taxon>Aneurinibacillus group</taxon>
        <taxon>Aneurinibacillus</taxon>
    </lineage>
</organism>
<proteinExistence type="predicted"/>
<gene>
    <name evidence="2" type="ORF">HMPREF0083_02122</name>
</gene>
<accession>U1X5G4</accession>
<dbReference type="STRING" id="649747.HMPREF0083_02122"/>
<evidence type="ECO:0000313" key="3">
    <source>
        <dbReference type="Proteomes" id="UP000016511"/>
    </source>
</evidence>
<evidence type="ECO:0000259" key="1">
    <source>
        <dbReference type="Pfam" id="PF06114"/>
    </source>
</evidence>
<name>U1X5G4_ANEAE</name>